<dbReference type="EMBL" id="OX451737">
    <property type="protein sequence ID" value="CAI8600940.1"/>
    <property type="molecule type" value="Genomic_DNA"/>
</dbReference>
<dbReference type="Proteomes" id="UP001157006">
    <property type="component" value="Chromosome 2"/>
</dbReference>
<keyword evidence="3" id="KW-1185">Reference proteome</keyword>
<organism evidence="2 3">
    <name type="scientific">Vicia faba</name>
    <name type="common">Broad bean</name>
    <name type="synonym">Faba vulgaris</name>
    <dbReference type="NCBI Taxonomy" id="3906"/>
    <lineage>
        <taxon>Eukaryota</taxon>
        <taxon>Viridiplantae</taxon>
        <taxon>Streptophyta</taxon>
        <taxon>Embryophyta</taxon>
        <taxon>Tracheophyta</taxon>
        <taxon>Spermatophyta</taxon>
        <taxon>Magnoliopsida</taxon>
        <taxon>eudicotyledons</taxon>
        <taxon>Gunneridae</taxon>
        <taxon>Pentapetalae</taxon>
        <taxon>rosids</taxon>
        <taxon>fabids</taxon>
        <taxon>Fabales</taxon>
        <taxon>Fabaceae</taxon>
        <taxon>Papilionoideae</taxon>
        <taxon>50 kb inversion clade</taxon>
        <taxon>NPAAA clade</taxon>
        <taxon>Hologalegina</taxon>
        <taxon>IRL clade</taxon>
        <taxon>Fabeae</taxon>
        <taxon>Vicia</taxon>
    </lineage>
</organism>
<evidence type="ECO:0000256" key="1">
    <source>
        <dbReference type="SAM" id="MobiDB-lite"/>
    </source>
</evidence>
<feature type="region of interest" description="Disordered" evidence="1">
    <location>
        <begin position="829"/>
        <end position="848"/>
    </location>
</feature>
<dbReference type="AlphaFoldDB" id="A0AAV0ZR33"/>
<dbReference type="PANTHER" id="PTHR34461">
    <property type="entry name" value="EXPRESSED PROTEIN"/>
    <property type="match status" value="1"/>
</dbReference>
<sequence>MDPGRCDHLHYIQTIKGGLVTKVLNVFRGKPKLSFKSLADIHERESLMVDNDDGKAERVCIDVIEEGIVKTEHGVLVCDADDGDAQRLRDLYDEEEDDDDDGDDDDDDDGDFPIFTLKQLKESNKSRKRKRSHRLYSSKIKINVEDPSTVEDYTEKQQIAEDDSDLLETLSSLKTKLSKNMKTKKKKKKKCLKDLPVSSRESVLVEQSEEILDSQEFLPSSGDSAALVEVKFDCPENVCFGRPDDCAGRESIGYHPISSQEFVLVDEFEEVLDGQEFSPSGRDSVALVEVNSERPENDCFDGPDFCSGRESKEDHSMSSQEFVLVKESEEIQDSREFSPSNGDSAALVEVNSEFPEDDCFDRPDTCRESKQDANIPFEWNMQNELNYKWKDFFESIPVGLVKPSSMGSVRSNSELSSNQVTNFPAIEFEARGNSNISDNQLDDTDIPVPPEVASHKNLDCTGLEVRDDNDCSEDEYTAGAEVQDKPCSTIEHGLNPDVYLVCRSDDSPEYEDKQSFDSVCEDDTGTLVSPSDTASHKDLDCAGLELRDDNTLLYNCNENEYSAGAEDRDKLCYTVEHGLNPDGCLIRPSDGSPEYEKQSFVSLYDGKKIHVNETTDELTSCDDHEGSSNLHGPERLLSTRKAISPTSQEKLCKAMDSIDIRHTNNLKCKGVLQFTEQTDKKGDAEGLNDITRTEVTNNPKKTGVTPKTSKSGISLKAVPKIRNSSRPATHLGCSTLQNCSKSAISFSKQQMHDAESLAMRLTKELKSMKDIVDDMLRSEFCLNTSLRYKVNEARMAVKSATKAEEGAKRWLSFMSRDCNRFCKIMKLSDSSSSTPQDAVSPPQEMPRKEKKIAFADEAGGRLCQVRIYEDDEEHLSESK</sequence>
<evidence type="ECO:0000313" key="3">
    <source>
        <dbReference type="Proteomes" id="UP001157006"/>
    </source>
</evidence>
<accession>A0AAV0ZR33</accession>
<gene>
    <name evidence="2" type="ORF">VFH_II248120</name>
</gene>
<dbReference type="PANTHER" id="PTHR34461:SF2">
    <property type="entry name" value="EXPRESSED PROTEIN"/>
    <property type="match status" value="1"/>
</dbReference>
<name>A0AAV0ZR33_VICFA</name>
<evidence type="ECO:0000313" key="2">
    <source>
        <dbReference type="EMBL" id="CAI8600940.1"/>
    </source>
</evidence>
<protein>
    <submittedName>
        <fullName evidence="2">Uncharacterized protein</fullName>
    </submittedName>
</protein>
<reference evidence="2 3" key="1">
    <citation type="submission" date="2023-01" db="EMBL/GenBank/DDBJ databases">
        <authorList>
            <person name="Kreplak J."/>
        </authorList>
    </citation>
    <scope>NUCLEOTIDE SEQUENCE [LARGE SCALE GENOMIC DNA]</scope>
</reference>
<proteinExistence type="predicted"/>